<protein>
    <submittedName>
        <fullName evidence="1">Uncharacterized protein</fullName>
    </submittedName>
</protein>
<proteinExistence type="predicted"/>
<name>A0A3M0JPC8_HIRRU</name>
<organism evidence="1 2">
    <name type="scientific">Hirundo rustica rustica</name>
    <dbReference type="NCBI Taxonomy" id="333673"/>
    <lineage>
        <taxon>Eukaryota</taxon>
        <taxon>Metazoa</taxon>
        <taxon>Chordata</taxon>
        <taxon>Craniata</taxon>
        <taxon>Vertebrata</taxon>
        <taxon>Euteleostomi</taxon>
        <taxon>Archelosauria</taxon>
        <taxon>Archosauria</taxon>
        <taxon>Dinosauria</taxon>
        <taxon>Saurischia</taxon>
        <taxon>Theropoda</taxon>
        <taxon>Coelurosauria</taxon>
        <taxon>Aves</taxon>
        <taxon>Neognathae</taxon>
        <taxon>Neoaves</taxon>
        <taxon>Telluraves</taxon>
        <taxon>Australaves</taxon>
        <taxon>Passeriformes</taxon>
        <taxon>Sylvioidea</taxon>
        <taxon>Hirundinidae</taxon>
        <taxon>Hirundo</taxon>
    </lineage>
</organism>
<accession>A0A3M0JPC8</accession>
<dbReference type="AlphaFoldDB" id="A0A3M0JPC8"/>
<dbReference type="Proteomes" id="UP000269221">
    <property type="component" value="Unassembled WGS sequence"/>
</dbReference>
<dbReference type="EMBL" id="QRBI01000131">
    <property type="protein sequence ID" value="RMC02878.1"/>
    <property type="molecule type" value="Genomic_DNA"/>
</dbReference>
<evidence type="ECO:0000313" key="1">
    <source>
        <dbReference type="EMBL" id="RMC02878.1"/>
    </source>
</evidence>
<comment type="caution">
    <text evidence="1">The sequence shown here is derived from an EMBL/GenBank/DDBJ whole genome shotgun (WGS) entry which is preliminary data.</text>
</comment>
<keyword evidence="2" id="KW-1185">Reference proteome</keyword>
<sequence>MGIGPLSSGQSQIQESGEGSQIWYISDYSGFTTEDMTLVMLRDYGKSKQKTVFDTLESLDESKEGKQEAVNKGTNK</sequence>
<evidence type="ECO:0000313" key="2">
    <source>
        <dbReference type="Proteomes" id="UP000269221"/>
    </source>
</evidence>
<gene>
    <name evidence="1" type="ORF">DUI87_20071</name>
</gene>
<reference evidence="1 2" key="1">
    <citation type="submission" date="2018-07" db="EMBL/GenBank/DDBJ databases">
        <title>A high quality draft genome assembly of the barn swallow (H. rustica rustica).</title>
        <authorList>
            <person name="Formenti G."/>
            <person name="Chiara M."/>
            <person name="Poveda L."/>
            <person name="Francoijs K.-J."/>
            <person name="Bonisoli-Alquati A."/>
            <person name="Canova L."/>
            <person name="Gianfranceschi L."/>
            <person name="Horner D.S."/>
            <person name="Saino N."/>
        </authorList>
    </citation>
    <scope>NUCLEOTIDE SEQUENCE [LARGE SCALE GENOMIC DNA]</scope>
    <source>
        <strain evidence="1">Chelidonia</strain>
        <tissue evidence="1">Blood</tissue>
    </source>
</reference>